<dbReference type="STRING" id="1464122.SAMN05421737_1035"/>
<dbReference type="Pfam" id="PF11009">
    <property type="entry name" value="BrxC"/>
    <property type="match status" value="1"/>
</dbReference>
<evidence type="ECO:0000313" key="2">
    <source>
        <dbReference type="Proteomes" id="UP000242662"/>
    </source>
</evidence>
<dbReference type="InterPro" id="IPR036249">
    <property type="entry name" value="Thioredoxin-like_sf"/>
</dbReference>
<dbReference type="EMBL" id="FMYM01000003">
    <property type="protein sequence ID" value="SDB89914.1"/>
    <property type="molecule type" value="Genomic_DNA"/>
</dbReference>
<sequence>MIELTTEAAWHDLYEQSKDKTVLVFKHSTQCPVSSDAHKQFLAFVEENPDFVYGWVKVIESRPVSNLIAEELETVHKSPQLFVLKDKKVAWTTSHWDITKEAIAKNV</sequence>
<dbReference type="Gene3D" id="3.40.30.10">
    <property type="entry name" value="Glutaredoxin"/>
    <property type="match status" value="1"/>
</dbReference>
<dbReference type="RefSeq" id="WP_090774879.1">
    <property type="nucleotide sequence ID" value="NZ_FMYM01000003.1"/>
</dbReference>
<dbReference type="AlphaFoldDB" id="A0A1G6H6Y3"/>
<dbReference type="OrthoDB" id="677051at2"/>
<dbReference type="Proteomes" id="UP000242662">
    <property type="component" value="Unassembled WGS sequence"/>
</dbReference>
<protein>
    <submittedName>
        <fullName evidence="1">Bacillithiol system protein YtxJ</fullName>
    </submittedName>
</protein>
<reference evidence="2" key="1">
    <citation type="submission" date="2016-09" db="EMBL/GenBank/DDBJ databases">
        <authorList>
            <person name="Varghese N."/>
            <person name="Submissions S."/>
        </authorList>
    </citation>
    <scope>NUCLEOTIDE SEQUENCE [LARGE SCALE GENOMIC DNA]</scope>
    <source>
        <strain evidence="2">25nlg</strain>
    </source>
</reference>
<dbReference type="NCBIfam" id="TIGR04019">
    <property type="entry name" value="B_thiol_YtxJ"/>
    <property type="match status" value="1"/>
</dbReference>
<dbReference type="InterPro" id="IPR022551">
    <property type="entry name" value="BrxC"/>
</dbReference>
<dbReference type="SUPFAM" id="SSF52833">
    <property type="entry name" value="Thioredoxin-like"/>
    <property type="match status" value="1"/>
</dbReference>
<name>A0A1G6H6Y3_9BACI</name>
<accession>A0A1G6H6Y3</accession>
<evidence type="ECO:0000313" key="1">
    <source>
        <dbReference type="EMBL" id="SDB89914.1"/>
    </source>
</evidence>
<gene>
    <name evidence="1" type="ORF">SAMN05421737_1035</name>
</gene>
<keyword evidence="2" id="KW-1185">Reference proteome</keyword>
<organism evidence="1 2">
    <name type="scientific">Shouchella lonarensis</name>
    <dbReference type="NCBI Taxonomy" id="1464122"/>
    <lineage>
        <taxon>Bacteria</taxon>
        <taxon>Bacillati</taxon>
        <taxon>Bacillota</taxon>
        <taxon>Bacilli</taxon>
        <taxon>Bacillales</taxon>
        <taxon>Bacillaceae</taxon>
        <taxon>Shouchella</taxon>
    </lineage>
</organism>
<proteinExistence type="predicted"/>